<organism evidence="2 3">
    <name type="scientific">Mucilaginibacter corticis</name>
    <dbReference type="NCBI Taxonomy" id="2597670"/>
    <lineage>
        <taxon>Bacteria</taxon>
        <taxon>Pseudomonadati</taxon>
        <taxon>Bacteroidota</taxon>
        <taxon>Sphingobacteriia</taxon>
        <taxon>Sphingobacteriales</taxon>
        <taxon>Sphingobacteriaceae</taxon>
        <taxon>Mucilaginibacter</taxon>
    </lineage>
</organism>
<sequence>MKKYILFILLFGIGKTYAQQTLQLSQYIFNGLAVNPAYAGYKDNWTINLGSRLQWQGVNGAPVTNTLSVDGIADSENKNIGLGLLVMNDRLGPENNSSVYANYAYRIKLNNDDSQRLCFGIAAGIVQYSIDQSLFTPTDANDPSLSTGVQNKISSDFRFGVYYYSPLFYIGGSILNLIPDDRPDPNSIFVKNVRAMYLTSGFIIPVSSQVNWKPSVLFKEDFKGPTNLNAGSYFLISDLLWVGASYSTAVTLWKKSNLQTDLNKTDALTAAVAINISPLCRFGYSYDIGAGKVAGYPAASHEISFSLGFGRKKGRILSPRYF</sequence>
<keyword evidence="3" id="KW-1185">Reference proteome</keyword>
<evidence type="ECO:0000313" key="2">
    <source>
        <dbReference type="EMBL" id="TSJ39275.1"/>
    </source>
</evidence>
<keyword evidence="1" id="KW-0732">Signal</keyword>
<dbReference type="Proteomes" id="UP000318733">
    <property type="component" value="Unassembled WGS sequence"/>
</dbReference>
<name>A0A556MHH0_9SPHI</name>
<dbReference type="RefSeq" id="WP_144249313.1">
    <property type="nucleotide sequence ID" value="NZ_VLPK01000003.1"/>
</dbReference>
<feature type="chain" id="PRO_5021730247" evidence="1">
    <location>
        <begin position="19"/>
        <end position="322"/>
    </location>
</feature>
<reference evidence="2 3" key="1">
    <citation type="submission" date="2019-07" db="EMBL/GenBank/DDBJ databases">
        <authorList>
            <person name="Huq M.A."/>
        </authorList>
    </citation>
    <scope>NUCLEOTIDE SEQUENCE [LARGE SCALE GENOMIC DNA]</scope>
    <source>
        <strain evidence="2 3">MAH-19</strain>
    </source>
</reference>
<dbReference type="EMBL" id="VLPK01000003">
    <property type="protein sequence ID" value="TSJ39275.1"/>
    <property type="molecule type" value="Genomic_DNA"/>
</dbReference>
<dbReference type="AlphaFoldDB" id="A0A556MHH0"/>
<evidence type="ECO:0000256" key="1">
    <source>
        <dbReference type="SAM" id="SignalP"/>
    </source>
</evidence>
<evidence type="ECO:0000313" key="3">
    <source>
        <dbReference type="Proteomes" id="UP000318733"/>
    </source>
</evidence>
<feature type="signal peptide" evidence="1">
    <location>
        <begin position="1"/>
        <end position="18"/>
    </location>
</feature>
<dbReference type="OrthoDB" id="1493187at2"/>
<proteinExistence type="predicted"/>
<gene>
    <name evidence="2" type="ORF">FO440_16085</name>
</gene>
<dbReference type="Pfam" id="PF11751">
    <property type="entry name" value="PorP_SprF"/>
    <property type="match status" value="1"/>
</dbReference>
<dbReference type="InterPro" id="IPR019861">
    <property type="entry name" value="PorP/SprF_Bacteroidetes"/>
</dbReference>
<comment type="caution">
    <text evidence="2">The sequence shown here is derived from an EMBL/GenBank/DDBJ whole genome shotgun (WGS) entry which is preliminary data.</text>
</comment>
<dbReference type="NCBIfam" id="TIGR03519">
    <property type="entry name" value="T9SS_PorP_fam"/>
    <property type="match status" value="1"/>
</dbReference>
<protein>
    <submittedName>
        <fullName evidence="2">Type IX secretion system membrane protein PorP/SprF</fullName>
    </submittedName>
</protein>
<accession>A0A556MHH0</accession>